<sequence>MVCPASTSDRPRATPLAALLAELTQARAARGPALPFGIDAIDQRLADRGLDGSALHEIAAASASLSDDAAATLFAAGIAARFAAQPGFTVFWALTKFDLYAPGLEQVGLRPERVLYAQGTSDSAVLAMTEDALRDGSLACVIAEVKSADQTATRRLQLAASDGKTPVLLYRRHCVRDRCPLSGLSSAMTRWRIGCVPSARLSHPGVGRARWSVELVRQRNGNPFSLELDACDDQGRLALPAAASHRASAAAGAASQAA</sequence>
<proteinExistence type="predicted"/>
<evidence type="ECO:0000313" key="1">
    <source>
        <dbReference type="EMBL" id="KER35479.1"/>
    </source>
</evidence>
<dbReference type="SUPFAM" id="SSF52540">
    <property type="entry name" value="P-loop containing nucleoside triphosphate hydrolases"/>
    <property type="match status" value="1"/>
</dbReference>
<reference evidence="1 2" key="1">
    <citation type="submission" date="2014-05" db="EMBL/GenBank/DDBJ databases">
        <title>Genome Announcement of Sphingobium lucknowense F2.</title>
        <authorList>
            <person name="Lal R."/>
            <person name="Negi V."/>
            <person name="Lata P."/>
            <person name="Sangwan N."/>
            <person name="Gupta S.K."/>
            <person name="Rao D.L.N."/>
            <person name="Das S."/>
        </authorList>
    </citation>
    <scope>NUCLEOTIDE SEQUENCE [LARGE SCALE GENOMIC DNA]</scope>
    <source>
        <strain evidence="1 2">F2</strain>
    </source>
</reference>
<gene>
    <name evidence="1" type="ORF">AL00_16070</name>
</gene>
<dbReference type="RefSeq" id="WP_020821014.1">
    <property type="nucleotide sequence ID" value="NZ_JANF02000073.1"/>
</dbReference>
<name>A0A8E0WQN9_9SPHN</name>
<accession>A0A8E0WQN9</accession>
<evidence type="ECO:0000313" key="2">
    <source>
        <dbReference type="Proteomes" id="UP000028135"/>
    </source>
</evidence>
<dbReference type="AlphaFoldDB" id="A0A8E0WQN9"/>
<dbReference type="EMBL" id="JANF02000073">
    <property type="protein sequence ID" value="KER35479.1"/>
    <property type="molecule type" value="Genomic_DNA"/>
</dbReference>
<protein>
    <submittedName>
        <fullName evidence="1">Protein ImuA</fullName>
    </submittedName>
</protein>
<dbReference type="InterPro" id="IPR027417">
    <property type="entry name" value="P-loop_NTPase"/>
</dbReference>
<dbReference type="Proteomes" id="UP000028135">
    <property type="component" value="Unassembled WGS sequence"/>
</dbReference>
<organism evidence="1 2">
    <name type="scientific">Sphingobium indicum F2</name>
    <dbReference type="NCBI Taxonomy" id="1450518"/>
    <lineage>
        <taxon>Bacteria</taxon>
        <taxon>Pseudomonadati</taxon>
        <taxon>Pseudomonadota</taxon>
        <taxon>Alphaproteobacteria</taxon>
        <taxon>Sphingomonadales</taxon>
        <taxon>Sphingomonadaceae</taxon>
        <taxon>Sphingobium</taxon>
    </lineage>
</organism>
<comment type="caution">
    <text evidence="1">The sequence shown here is derived from an EMBL/GenBank/DDBJ whole genome shotgun (WGS) entry which is preliminary data.</text>
</comment>
<dbReference type="PIRSF" id="PIRSF034285">
    <property type="entry name" value="UCP034285"/>
    <property type="match status" value="1"/>
</dbReference>
<dbReference type="Gene3D" id="3.40.50.300">
    <property type="entry name" value="P-loop containing nucleotide triphosphate hydrolases"/>
    <property type="match status" value="1"/>
</dbReference>
<dbReference type="InterPro" id="IPR017026">
    <property type="entry name" value="ImuA"/>
</dbReference>